<feature type="region of interest" description="Disordered" evidence="5">
    <location>
        <begin position="25"/>
        <end position="50"/>
    </location>
</feature>
<evidence type="ECO:0000256" key="5">
    <source>
        <dbReference type="SAM" id="MobiDB-lite"/>
    </source>
</evidence>
<feature type="domain" description="Leucine-binding protein" evidence="7">
    <location>
        <begin position="51"/>
        <end position="382"/>
    </location>
</feature>
<sequence>MFKKLSALFLVLAMSISLVACGNAGKEETKENTTSENGKETGGTEENSSETIKVGLYGTITGPNALAGEMLEKGGRLAVKQINEAGGVNGTPIELIVYDDKSSPEGALKAVTRLIEVDKVVAIAASNSSPNILATTQLSEEAKLLQVGGGTSPSYTNAGFKYLFRGTANGSLPNSAAVDAMKEMGVKTIGILSVAAENGESGVKSFKGFMGDDVEVLVEETYQPTDTDYTGQVNKILAANPDGVLIYGMTNECALAIKQFRRNGYEGFIYGPEAMGVPDLVKVAGEAADNVIFGSAAVIPATVEDAINDVEKAFLEAFIAEYGELPVSDVVYRGYDSVMLIAEALKNASDIKDPDSIREAMLNVKGKELIQGIYDFSEATGDGLSTARNYIIQDGKNVSFAEWRKANPEK</sequence>
<dbReference type="PANTHER" id="PTHR30483:SF6">
    <property type="entry name" value="PERIPLASMIC BINDING PROTEIN OF ABC TRANSPORTER FOR NATURAL AMINO ACIDS"/>
    <property type="match status" value="1"/>
</dbReference>
<feature type="compositionally biased region" description="Basic and acidic residues" evidence="5">
    <location>
        <begin position="25"/>
        <end position="39"/>
    </location>
</feature>
<evidence type="ECO:0000256" key="4">
    <source>
        <dbReference type="ARBA" id="ARBA00022970"/>
    </source>
</evidence>
<dbReference type="InterPro" id="IPR028082">
    <property type="entry name" value="Peripla_BP_I"/>
</dbReference>
<keyword evidence="4" id="KW-0029">Amino-acid transport</keyword>
<dbReference type="CDD" id="cd06349">
    <property type="entry name" value="PBP1_ABC_HAAT-like"/>
    <property type="match status" value="1"/>
</dbReference>
<evidence type="ECO:0000313" key="8">
    <source>
        <dbReference type="EMBL" id="SFO37757.1"/>
    </source>
</evidence>
<dbReference type="OrthoDB" id="9783240at2"/>
<dbReference type="InterPro" id="IPR000709">
    <property type="entry name" value="Leu_Ile_Val-bd"/>
</dbReference>
<keyword evidence="3 6" id="KW-0732">Signal</keyword>
<dbReference type="SUPFAM" id="SSF53822">
    <property type="entry name" value="Periplasmic binding protein-like I"/>
    <property type="match status" value="1"/>
</dbReference>
<evidence type="ECO:0000256" key="6">
    <source>
        <dbReference type="SAM" id="SignalP"/>
    </source>
</evidence>
<evidence type="ECO:0000256" key="1">
    <source>
        <dbReference type="ARBA" id="ARBA00010062"/>
    </source>
</evidence>
<dbReference type="EMBL" id="FOWD01000021">
    <property type="protein sequence ID" value="SFO37757.1"/>
    <property type="molecule type" value="Genomic_DNA"/>
</dbReference>
<dbReference type="AlphaFoldDB" id="A0A1I5GP93"/>
<organism evidence="8 9">
    <name type="scientific">Anaerocolumna aminovalerica</name>
    <dbReference type="NCBI Taxonomy" id="1527"/>
    <lineage>
        <taxon>Bacteria</taxon>
        <taxon>Bacillati</taxon>
        <taxon>Bacillota</taxon>
        <taxon>Clostridia</taxon>
        <taxon>Lachnospirales</taxon>
        <taxon>Lachnospiraceae</taxon>
        <taxon>Anaerocolumna</taxon>
    </lineage>
</organism>
<dbReference type="InterPro" id="IPR028081">
    <property type="entry name" value="Leu-bd"/>
</dbReference>
<keyword evidence="2" id="KW-0813">Transport</keyword>
<gene>
    <name evidence="8" type="ORF">SAMN04489757_12135</name>
</gene>
<dbReference type="PROSITE" id="PS51257">
    <property type="entry name" value="PROKAR_LIPOPROTEIN"/>
    <property type="match status" value="1"/>
</dbReference>
<dbReference type="PANTHER" id="PTHR30483">
    <property type="entry name" value="LEUCINE-SPECIFIC-BINDING PROTEIN"/>
    <property type="match status" value="1"/>
</dbReference>
<evidence type="ECO:0000256" key="3">
    <source>
        <dbReference type="ARBA" id="ARBA00022729"/>
    </source>
</evidence>
<dbReference type="RefSeq" id="WP_091687199.1">
    <property type="nucleotide sequence ID" value="NZ_BAABFM010000073.1"/>
</dbReference>
<proteinExistence type="inferred from homology"/>
<dbReference type="Proteomes" id="UP000198806">
    <property type="component" value="Unassembled WGS sequence"/>
</dbReference>
<evidence type="ECO:0000259" key="7">
    <source>
        <dbReference type="Pfam" id="PF13458"/>
    </source>
</evidence>
<feature type="signal peptide" evidence="6">
    <location>
        <begin position="1"/>
        <end position="20"/>
    </location>
</feature>
<protein>
    <submittedName>
        <fullName evidence="8">Amino acid/amide ABC transporter substrate-binding protein, HAAT family</fullName>
    </submittedName>
</protein>
<dbReference type="PRINTS" id="PR00337">
    <property type="entry name" value="LEUILEVALBP"/>
</dbReference>
<comment type="similarity">
    <text evidence="1">Belongs to the leucine-binding protein family.</text>
</comment>
<feature type="chain" id="PRO_5038588221" evidence="6">
    <location>
        <begin position="21"/>
        <end position="410"/>
    </location>
</feature>
<dbReference type="Gene3D" id="3.40.50.2300">
    <property type="match status" value="2"/>
</dbReference>
<accession>A0A1I5GP93</accession>
<dbReference type="GO" id="GO:0006865">
    <property type="term" value="P:amino acid transport"/>
    <property type="evidence" value="ECO:0007669"/>
    <property type="project" value="UniProtKB-KW"/>
</dbReference>
<evidence type="ECO:0000313" key="9">
    <source>
        <dbReference type="Proteomes" id="UP000198806"/>
    </source>
</evidence>
<name>A0A1I5GP93_9FIRM</name>
<reference evidence="8 9" key="1">
    <citation type="submission" date="2016-10" db="EMBL/GenBank/DDBJ databases">
        <authorList>
            <person name="de Groot N.N."/>
        </authorList>
    </citation>
    <scope>NUCLEOTIDE SEQUENCE [LARGE SCALE GENOMIC DNA]</scope>
    <source>
        <strain evidence="8 9">DSM 1283</strain>
    </source>
</reference>
<dbReference type="STRING" id="1527.SAMN04489757_12135"/>
<evidence type="ECO:0000256" key="2">
    <source>
        <dbReference type="ARBA" id="ARBA00022448"/>
    </source>
</evidence>
<dbReference type="InterPro" id="IPR051010">
    <property type="entry name" value="BCAA_transport"/>
</dbReference>
<keyword evidence="9" id="KW-1185">Reference proteome</keyword>
<dbReference type="Pfam" id="PF13458">
    <property type="entry name" value="Peripla_BP_6"/>
    <property type="match status" value="1"/>
</dbReference>